<organism evidence="3">
    <name type="scientific">bioreactor metagenome</name>
    <dbReference type="NCBI Taxonomy" id="1076179"/>
    <lineage>
        <taxon>unclassified sequences</taxon>
        <taxon>metagenomes</taxon>
        <taxon>ecological metagenomes</taxon>
    </lineage>
</organism>
<dbReference type="AlphaFoldDB" id="A0A645H7H0"/>
<dbReference type="PANTHER" id="PTHR46401:SF2">
    <property type="entry name" value="GLYCOSYLTRANSFERASE WBBK-RELATED"/>
    <property type="match status" value="1"/>
</dbReference>
<name>A0A645H7H0_9ZZZZ</name>
<feature type="domain" description="Glycosyl transferase family 1" evidence="2">
    <location>
        <begin position="9"/>
        <end position="158"/>
    </location>
</feature>
<reference evidence="3" key="1">
    <citation type="submission" date="2019-08" db="EMBL/GenBank/DDBJ databases">
        <authorList>
            <person name="Kucharzyk K."/>
            <person name="Murdoch R.W."/>
            <person name="Higgins S."/>
            <person name="Loffler F."/>
        </authorList>
    </citation>
    <scope>NUCLEOTIDE SEQUENCE</scope>
</reference>
<gene>
    <name evidence="3" type="primary">mfpsA</name>
    <name evidence="3" type="ORF">SDC9_181805</name>
</gene>
<dbReference type="GO" id="GO:0103011">
    <property type="term" value="F:mannosylfructose-phosphate synthase activity"/>
    <property type="evidence" value="ECO:0007669"/>
    <property type="project" value="UniProtKB-EC"/>
</dbReference>
<protein>
    <submittedName>
        <fullName evidence="3">Mannosylfructose-phosphate synthase</fullName>
        <ecNumber evidence="3">2.4.1.246</ecNumber>
    </submittedName>
</protein>
<keyword evidence="1 3" id="KW-0808">Transferase</keyword>
<sequence length="200" mass="23151">MPERYFSNSLLSIDKKKFFLFVGTVEKRKNVDIIISAFFKLKEQFSEAHDYKLVLAGREGYGYNEFTKRISESNFSTDVVFTGYISRGDCAKLYMETSAYIFPTIYEGFGSTQLECMAFNTPLILSDIPTNREVSQDYGIYFDLADIESLVSKMKTIVIGDFDENLLRLTAKRYLNRFTWDKSADEMISVYSNVVRENNE</sequence>
<comment type="caution">
    <text evidence="3">The sequence shown here is derived from an EMBL/GenBank/DDBJ whole genome shotgun (WGS) entry which is preliminary data.</text>
</comment>
<accession>A0A645H7H0</accession>
<proteinExistence type="predicted"/>
<dbReference type="PANTHER" id="PTHR46401">
    <property type="entry name" value="GLYCOSYLTRANSFERASE WBBK-RELATED"/>
    <property type="match status" value="1"/>
</dbReference>
<evidence type="ECO:0000256" key="1">
    <source>
        <dbReference type="ARBA" id="ARBA00022679"/>
    </source>
</evidence>
<dbReference type="EMBL" id="VSSQ01087285">
    <property type="protein sequence ID" value="MPN34312.1"/>
    <property type="molecule type" value="Genomic_DNA"/>
</dbReference>
<dbReference type="InterPro" id="IPR001296">
    <property type="entry name" value="Glyco_trans_1"/>
</dbReference>
<dbReference type="EC" id="2.4.1.246" evidence="3"/>
<dbReference type="SUPFAM" id="SSF53756">
    <property type="entry name" value="UDP-Glycosyltransferase/glycogen phosphorylase"/>
    <property type="match status" value="1"/>
</dbReference>
<dbReference type="Pfam" id="PF00534">
    <property type="entry name" value="Glycos_transf_1"/>
    <property type="match status" value="1"/>
</dbReference>
<dbReference type="Gene3D" id="3.40.50.2000">
    <property type="entry name" value="Glycogen Phosphorylase B"/>
    <property type="match status" value="1"/>
</dbReference>
<evidence type="ECO:0000313" key="3">
    <source>
        <dbReference type="EMBL" id="MPN34312.1"/>
    </source>
</evidence>
<evidence type="ECO:0000259" key="2">
    <source>
        <dbReference type="Pfam" id="PF00534"/>
    </source>
</evidence>
<keyword evidence="3" id="KW-0328">Glycosyltransferase</keyword>